<gene>
    <name evidence="6" type="ordered locus">HMPREF0733_10855</name>
</gene>
<dbReference type="InterPro" id="IPR016036">
    <property type="entry name" value="Malonyl_transacylase_ACP-bd"/>
</dbReference>
<keyword evidence="2" id="KW-0597">Phosphoprotein</keyword>
<dbReference type="SUPFAM" id="SSF53901">
    <property type="entry name" value="Thiolase-like"/>
    <property type="match status" value="1"/>
</dbReference>
<feature type="domain" description="Ketosynthase family 3 (KS3)" evidence="5">
    <location>
        <begin position="1"/>
        <end position="359"/>
    </location>
</feature>
<dbReference type="InterPro" id="IPR016039">
    <property type="entry name" value="Thiolase-like"/>
</dbReference>
<dbReference type="InterPro" id="IPR001227">
    <property type="entry name" value="Ac_transferase_dom_sf"/>
</dbReference>
<dbReference type="InterPro" id="IPR009081">
    <property type="entry name" value="PP-bd_ACP"/>
</dbReference>
<dbReference type="Gene3D" id="1.10.1200.10">
    <property type="entry name" value="ACP-like"/>
    <property type="match status" value="1"/>
</dbReference>
<dbReference type="EMBL" id="CP002280">
    <property type="protein sequence ID" value="ADP40313.1"/>
    <property type="molecule type" value="Genomic_DNA"/>
</dbReference>
<dbReference type="eggNOG" id="COG3321">
    <property type="taxonomic scope" value="Bacteria"/>
</dbReference>
<dbReference type="GO" id="GO:0004312">
    <property type="term" value="F:fatty acid synthase activity"/>
    <property type="evidence" value="ECO:0007669"/>
    <property type="project" value="TreeGrafter"/>
</dbReference>
<dbReference type="InterPro" id="IPR050091">
    <property type="entry name" value="PKS_NRPS_Biosynth_Enz"/>
</dbReference>
<dbReference type="KEGG" id="rdn:HMPREF0733_10855"/>
<dbReference type="Gene3D" id="3.40.366.10">
    <property type="entry name" value="Malonyl-Coenzyme A Acyl Carrier Protein, domain 2"/>
    <property type="match status" value="1"/>
</dbReference>
<keyword evidence="3 6" id="KW-0808">Transferase</keyword>
<dbReference type="PROSITE" id="PS00606">
    <property type="entry name" value="KS3_1"/>
    <property type="match status" value="1"/>
</dbReference>
<evidence type="ECO:0000259" key="5">
    <source>
        <dbReference type="PROSITE" id="PS52004"/>
    </source>
</evidence>
<dbReference type="GO" id="GO:0004315">
    <property type="term" value="F:3-oxoacyl-[acyl-carrier-protein] synthase activity"/>
    <property type="evidence" value="ECO:0007669"/>
    <property type="project" value="InterPro"/>
</dbReference>
<proteinExistence type="predicted"/>
<dbReference type="InterPro" id="IPR020806">
    <property type="entry name" value="PKS_PP-bd"/>
</dbReference>
<dbReference type="PROSITE" id="PS50075">
    <property type="entry name" value="CARRIER"/>
    <property type="match status" value="1"/>
</dbReference>
<sequence>MKDPSCFDASFFGISPAEAEAMDPQQRISLEVAWRAVEDAGVDPHTLAGRRVGVYVGVMGNEWGQITLTDPSSMTPQLGTGNGYCMIANRISYVLGVTGPSMAVDSACSSSLLALHSARRAIQAGDCDEAIVVGVNVIMTPAMHRFYAIAGIGAADGECKPFSREANGIVRGEAVVAAYLRPCPVDGSKKALPRMRAIIRGSAVDHDGRSNGLTSPNRQAQSQVITRALEDGGISAKSISAVECHGTGTILGDMIEANALGDVFSGKRDTPLYIGSVKGNIGHVEGAAGLAGVAKAVLSLEKNILPPSRHATKENPALRLHDKQIQLLKEPTPLTDQQPRIGVSSFGLGGANAHVVLEAAPKPPHHDETNEPLVILLGAPDDESLRRNAAHITDYLQETSSSIRDVCASLRRTQSMGAHRVSVVAEERSSLIDALSNVAQGETSPAVAWSSKRMDRGQFRSGWVFAGQGTEYAGMTKHLAETSPTYAARLDEICGHILPGLRDLMQGNDDAWTHEPLYAQAAVVAHELAMSFALKDMGHQPTWVAGHSLGEISAAVIAGVMDLKTAGSLVRARGEACAAMSSHGGMLAVAMGDPSEYLMEFPDVELAVRNRKDRCVLSGPRESLRALSARLKEAGIHSVELDSTRAFHSSHVDPVLQDFAESIDDLEFDSVTPKVPFYSSRLGRFLDADDRLDAAYWICHLREPVQFYKLPEVAPVSDLIVEITPRPVLASSIRTGRLSDTPVLTLGRESAGADDLYRVLARVMVETGEVGWSDERTSVEVPGYVFDTSKHYWRTASYVGQRQGKEGITASHGISSDTLSEISDDDLSQEPAFLKEWILTNVAKISGHPPEKVHLTSRLAEDLFFDSIMVVQLVSMADSEFGIEIDIRLLVDQAQTPQDLVTYLLREHHGELRASMTR</sequence>
<evidence type="ECO:0000313" key="7">
    <source>
        <dbReference type="Proteomes" id="UP000000387"/>
    </source>
</evidence>
<protein>
    <submittedName>
        <fullName evidence="6">Acyl transferase domain protein</fullName>
    </submittedName>
</protein>
<dbReference type="InterPro" id="IPR014030">
    <property type="entry name" value="Ketoacyl_synth_N"/>
</dbReference>
<dbReference type="GO" id="GO:0031177">
    <property type="term" value="F:phosphopantetheine binding"/>
    <property type="evidence" value="ECO:0007669"/>
    <property type="project" value="InterPro"/>
</dbReference>
<evidence type="ECO:0000313" key="6">
    <source>
        <dbReference type="EMBL" id="ADP40313.1"/>
    </source>
</evidence>
<evidence type="ECO:0000259" key="4">
    <source>
        <dbReference type="PROSITE" id="PS50075"/>
    </source>
</evidence>
<dbReference type="PROSITE" id="PS52004">
    <property type="entry name" value="KS3_2"/>
    <property type="match status" value="1"/>
</dbReference>
<dbReference type="CDD" id="cd00833">
    <property type="entry name" value="PKS"/>
    <property type="match status" value="1"/>
</dbReference>
<dbReference type="PANTHER" id="PTHR43775:SF37">
    <property type="entry name" value="SI:DKEY-61P9.11"/>
    <property type="match status" value="1"/>
</dbReference>
<accession>E3H2P4</accession>
<dbReference type="SMART" id="SM00823">
    <property type="entry name" value="PKS_PP"/>
    <property type="match status" value="1"/>
</dbReference>
<dbReference type="Gene3D" id="3.30.70.3290">
    <property type="match status" value="1"/>
</dbReference>
<dbReference type="Gene3D" id="3.40.47.10">
    <property type="match status" value="1"/>
</dbReference>
<reference evidence="7" key="1">
    <citation type="submission" date="2010-10" db="EMBL/GenBank/DDBJ databases">
        <title>The complete genome of Rothia dentocariosa ATCC 17931.</title>
        <authorList>
            <person name="Muzny D."/>
            <person name="Qin X."/>
            <person name="Buhay C."/>
            <person name="Dugan-Rocha S."/>
            <person name="Ding Y."/>
            <person name="Chen G."/>
            <person name="Hawes A."/>
            <person name="Holder M."/>
            <person name="Jhangiani S."/>
            <person name="Johnson A."/>
            <person name="Khan Z."/>
            <person name="Li Z."/>
            <person name="Liu W."/>
            <person name="Liu X."/>
            <person name="Perez L."/>
            <person name="Shen H."/>
            <person name="Wang Q."/>
            <person name="Watt J."/>
            <person name="Xi L."/>
            <person name="Xin Y."/>
            <person name="Zhou J."/>
            <person name="Deng J."/>
            <person name="Jiang H."/>
            <person name="Liu Y."/>
            <person name="Qu J."/>
            <person name="Song X.-Z."/>
            <person name="Zhang L."/>
            <person name="Villasana D."/>
            <person name="Johnson A."/>
            <person name="Liu J."/>
            <person name="Liyanage D."/>
            <person name="Lorensuhewa L."/>
            <person name="Robinson T."/>
            <person name="Song A."/>
            <person name="Song B.-B."/>
            <person name="Dinh H."/>
            <person name="Thornton R."/>
            <person name="Coyle M."/>
            <person name="Francisco L."/>
            <person name="Jackson L."/>
            <person name="Javaid M."/>
            <person name="Korchina V."/>
            <person name="Kovar C."/>
            <person name="Mata R."/>
            <person name="Mathew T."/>
            <person name="Ngo R."/>
            <person name="Nguyen L."/>
            <person name="Nguyen N."/>
            <person name="Okwuonu G."/>
            <person name="Ongeri F."/>
            <person name="Pham C."/>
            <person name="Simmons D."/>
            <person name="Wilczek-Boney K."/>
            <person name="Hale W."/>
            <person name="Jakkamsetti A."/>
            <person name="Pham P."/>
            <person name="Ruth R."/>
            <person name="San Lucas F."/>
            <person name="Warren J."/>
            <person name="Zhang J."/>
            <person name="Zhao Z."/>
            <person name="Zhou C."/>
            <person name="Zhu D."/>
            <person name="Lee S."/>
            <person name="Bess C."/>
            <person name="Blankenburg K."/>
            <person name="Forbes L."/>
            <person name="Fu Q."/>
            <person name="Gubbala S."/>
            <person name="Hirani K."/>
            <person name="Jayaseelan J.C."/>
            <person name="Lara F."/>
            <person name="Munidasa M."/>
            <person name="Palculict T."/>
            <person name="Patil S."/>
            <person name="Pu L.-L."/>
            <person name="Saada N."/>
            <person name="Tang L."/>
            <person name="Weissenberger G."/>
            <person name="Zhu Y."/>
            <person name="Hemphill L."/>
            <person name="Shang Y."/>
            <person name="Youmans B."/>
            <person name="Ayvaz T."/>
            <person name="Ross M."/>
            <person name="Santibanez J."/>
            <person name="Aqrawi P."/>
            <person name="Gross S."/>
            <person name="Joshi V."/>
            <person name="Fowler G."/>
            <person name="Nazareth L."/>
            <person name="Reid J."/>
            <person name="Worley K."/>
            <person name="Petrosino J."/>
            <person name="Highlander S."/>
            <person name="Gibbs R."/>
        </authorList>
    </citation>
    <scope>NUCLEOTIDE SEQUENCE [LARGE SCALE GENOMIC DNA]</scope>
    <source>
        <strain evidence="7">ATCC 17931 / CDC X599 / XDIA</strain>
    </source>
</reference>
<dbReference type="SUPFAM" id="SSF47336">
    <property type="entry name" value="ACP-like"/>
    <property type="match status" value="1"/>
</dbReference>
<dbReference type="Pfam" id="PF00109">
    <property type="entry name" value="ketoacyl-synt"/>
    <property type="match status" value="1"/>
</dbReference>
<organism evidence="6 7">
    <name type="scientific">Rothia dentocariosa (strain ATCC 17931 / CDC X599 / XDIA)</name>
    <dbReference type="NCBI Taxonomy" id="762948"/>
    <lineage>
        <taxon>Bacteria</taxon>
        <taxon>Bacillati</taxon>
        <taxon>Actinomycetota</taxon>
        <taxon>Actinomycetes</taxon>
        <taxon>Micrococcales</taxon>
        <taxon>Micrococcaceae</taxon>
        <taxon>Rothia</taxon>
    </lineage>
</organism>
<name>E3H2P4_ROTDC</name>
<dbReference type="InterPro" id="IPR014043">
    <property type="entry name" value="Acyl_transferase_dom"/>
</dbReference>
<dbReference type="InterPro" id="IPR014031">
    <property type="entry name" value="Ketoacyl_synth_C"/>
</dbReference>
<evidence type="ECO:0000256" key="3">
    <source>
        <dbReference type="ARBA" id="ARBA00022679"/>
    </source>
</evidence>
<evidence type="ECO:0000256" key="2">
    <source>
        <dbReference type="ARBA" id="ARBA00022553"/>
    </source>
</evidence>
<dbReference type="SUPFAM" id="SSF52151">
    <property type="entry name" value="FabD/lysophospholipase-like"/>
    <property type="match status" value="1"/>
</dbReference>
<dbReference type="AlphaFoldDB" id="E3H2P4"/>
<dbReference type="Pfam" id="PF00698">
    <property type="entry name" value="Acyl_transf_1"/>
    <property type="match status" value="1"/>
</dbReference>
<feature type="domain" description="Carrier" evidence="4">
    <location>
        <begin position="832"/>
        <end position="908"/>
    </location>
</feature>
<dbReference type="InterPro" id="IPR036736">
    <property type="entry name" value="ACP-like_sf"/>
</dbReference>
<keyword evidence="1" id="KW-0596">Phosphopantetheine</keyword>
<dbReference type="InterPro" id="IPR020841">
    <property type="entry name" value="PKS_Beta-ketoAc_synthase_dom"/>
</dbReference>
<dbReference type="InterPro" id="IPR016035">
    <property type="entry name" value="Acyl_Trfase/lysoPLipase"/>
</dbReference>
<dbReference type="Pfam" id="PF16197">
    <property type="entry name" value="KAsynt_C_assoc"/>
    <property type="match status" value="1"/>
</dbReference>
<dbReference type="Proteomes" id="UP000000387">
    <property type="component" value="Chromosome"/>
</dbReference>
<dbReference type="SMART" id="SM00827">
    <property type="entry name" value="PKS_AT"/>
    <property type="match status" value="1"/>
</dbReference>
<dbReference type="SMART" id="SM00825">
    <property type="entry name" value="PKS_KS"/>
    <property type="match status" value="1"/>
</dbReference>
<dbReference type="HOGENOM" id="CLU_000022_16_6_11"/>
<dbReference type="GO" id="GO:0006633">
    <property type="term" value="P:fatty acid biosynthetic process"/>
    <property type="evidence" value="ECO:0007669"/>
    <property type="project" value="InterPro"/>
</dbReference>
<dbReference type="InterPro" id="IPR018201">
    <property type="entry name" value="Ketoacyl_synth_AS"/>
</dbReference>
<dbReference type="PANTHER" id="PTHR43775">
    <property type="entry name" value="FATTY ACID SYNTHASE"/>
    <property type="match status" value="1"/>
</dbReference>
<dbReference type="InterPro" id="IPR032821">
    <property type="entry name" value="PKS_assoc"/>
</dbReference>
<dbReference type="Pfam" id="PF02801">
    <property type="entry name" value="Ketoacyl-synt_C"/>
    <property type="match status" value="1"/>
</dbReference>
<evidence type="ECO:0000256" key="1">
    <source>
        <dbReference type="ARBA" id="ARBA00022450"/>
    </source>
</evidence>
<dbReference type="SUPFAM" id="SSF55048">
    <property type="entry name" value="Probable ACP-binding domain of malonyl-CoA ACP transacylase"/>
    <property type="match status" value="1"/>
</dbReference>
<dbReference type="Pfam" id="PF00550">
    <property type="entry name" value="PP-binding"/>
    <property type="match status" value="1"/>
</dbReference>